<name>A0ABU4VBK6_9PSEU</name>
<reference evidence="1 2" key="1">
    <citation type="submission" date="2023-11" db="EMBL/GenBank/DDBJ databases">
        <title>Lentzea sokolovensis, sp. nov., Lentzea kristufkii, sp. nov., and Lentzea miocenensis, sp. nov., rare actinobacteria from Sokolov Coal Basin, Miocene lacustrine sediment, Czech Republic.</title>
        <authorList>
            <person name="Lara A."/>
            <person name="Kotroba L."/>
            <person name="Nouioui I."/>
            <person name="Neumann-Schaal M."/>
            <person name="Mast Y."/>
            <person name="Chronakova A."/>
        </authorList>
    </citation>
    <scope>NUCLEOTIDE SEQUENCE [LARGE SCALE GENOMIC DNA]</scope>
    <source>
        <strain evidence="1 2">BCCO 10_0061</strain>
    </source>
</reference>
<accession>A0ABU4VBK6</accession>
<evidence type="ECO:0000313" key="1">
    <source>
        <dbReference type="EMBL" id="MDX8148742.1"/>
    </source>
</evidence>
<keyword evidence="2" id="KW-1185">Reference proteome</keyword>
<gene>
    <name evidence="1" type="ORF">SK854_41965</name>
</gene>
<reference evidence="1 2" key="2">
    <citation type="submission" date="2023-11" db="EMBL/GenBank/DDBJ databases">
        <authorList>
            <person name="Lara A.C."/>
            <person name="Chronakova A."/>
        </authorList>
    </citation>
    <scope>NUCLEOTIDE SEQUENCE [LARGE SCALE GENOMIC DNA]</scope>
    <source>
        <strain evidence="1 2">BCCO 10_0061</strain>
    </source>
</reference>
<dbReference type="EMBL" id="JAXAVU010000016">
    <property type="protein sequence ID" value="MDX8148742.1"/>
    <property type="molecule type" value="Genomic_DNA"/>
</dbReference>
<organism evidence="1 2">
    <name type="scientific">Lentzea sokolovensis</name>
    <dbReference type="NCBI Taxonomy" id="3095429"/>
    <lineage>
        <taxon>Bacteria</taxon>
        <taxon>Bacillati</taxon>
        <taxon>Actinomycetota</taxon>
        <taxon>Actinomycetes</taxon>
        <taxon>Pseudonocardiales</taxon>
        <taxon>Pseudonocardiaceae</taxon>
        <taxon>Lentzea</taxon>
    </lineage>
</organism>
<evidence type="ECO:0000313" key="2">
    <source>
        <dbReference type="Proteomes" id="UP001285352"/>
    </source>
</evidence>
<protein>
    <submittedName>
        <fullName evidence="1">Uncharacterized protein</fullName>
    </submittedName>
</protein>
<comment type="caution">
    <text evidence="1">The sequence shown here is derived from an EMBL/GenBank/DDBJ whole genome shotgun (WGS) entry which is preliminary data.</text>
</comment>
<dbReference type="Proteomes" id="UP001285352">
    <property type="component" value="Unassembled WGS sequence"/>
</dbReference>
<dbReference type="RefSeq" id="WP_319980715.1">
    <property type="nucleotide sequence ID" value="NZ_JAXAVU010000016.1"/>
</dbReference>
<sequence>MATTIYDSSAVERTECLRAYGERPLNIQKYYEFAPEVLGDPAFRQVTISLQRFGDNEDGTGEARAAYWLKSYESSTPVGDVEADGAFFNPGRLAAVTGNMALMVEVEALNVNGNGVTTLREAMDRVMKHLARDAIHTLKCRERGC</sequence>
<proteinExistence type="predicted"/>